<organism evidence="1 2">
    <name type="scientific">Mucilaginibacter oryzae</name>
    <dbReference type="NCBI Taxonomy" id="468058"/>
    <lineage>
        <taxon>Bacteria</taxon>
        <taxon>Pseudomonadati</taxon>
        <taxon>Bacteroidota</taxon>
        <taxon>Sphingobacteriia</taxon>
        <taxon>Sphingobacteriales</taxon>
        <taxon>Sphingobacteriaceae</taxon>
        <taxon>Mucilaginibacter</taxon>
    </lineage>
</organism>
<protein>
    <submittedName>
        <fullName evidence="1">Uncharacterized protein</fullName>
    </submittedName>
</protein>
<keyword evidence="2" id="KW-1185">Reference proteome</keyword>
<dbReference type="RefSeq" id="WP_245927975.1">
    <property type="nucleotide sequence ID" value="NZ_QGHA01000011.1"/>
</dbReference>
<accession>A0A316H0S9</accession>
<evidence type="ECO:0000313" key="1">
    <source>
        <dbReference type="EMBL" id="PWK72912.1"/>
    </source>
</evidence>
<dbReference type="Proteomes" id="UP000245678">
    <property type="component" value="Unassembled WGS sequence"/>
</dbReference>
<comment type="caution">
    <text evidence="1">The sequence shown here is derived from an EMBL/GenBank/DDBJ whole genome shotgun (WGS) entry which is preliminary data.</text>
</comment>
<sequence>MAAYIKRFRDHPYRYSGNTGYCIGRGPHFFKINTHQHRPDIRKDVSFPSHKSKINRALYDRALTYLNRYGIRGKDRLFGLLSKLGFRSLLVFNAKYGISLNLDPYEYIDSVILKEDFYESEVTEAILGSLAAGILSGISVPISGFTASP</sequence>
<name>A0A316H0S9_9SPHI</name>
<evidence type="ECO:0000313" key="2">
    <source>
        <dbReference type="Proteomes" id="UP000245678"/>
    </source>
</evidence>
<dbReference type="EMBL" id="QGHA01000011">
    <property type="protein sequence ID" value="PWK72912.1"/>
    <property type="molecule type" value="Genomic_DNA"/>
</dbReference>
<dbReference type="AlphaFoldDB" id="A0A316H0S9"/>
<proteinExistence type="predicted"/>
<gene>
    <name evidence="1" type="ORF">LX99_04242</name>
</gene>
<reference evidence="1 2" key="1">
    <citation type="submission" date="2018-05" db="EMBL/GenBank/DDBJ databases">
        <title>Genomic Encyclopedia of Archaeal and Bacterial Type Strains, Phase II (KMG-II): from individual species to whole genera.</title>
        <authorList>
            <person name="Goeker M."/>
        </authorList>
    </citation>
    <scope>NUCLEOTIDE SEQUENCE [LARGE SCALE GENOMIC DNA]</scope>
    <source>
        <strain evidence="1 2">DSM 19975</strain>
    </source>
</reference>